<dbReference type="Pfam" id="PF08244">
    <property type="entry name" value="Glyco_hydro_32C"/>
    <property type="match status" value="1"/>
</dbReference>
<dbReference type="InterPro" id="IPR013320">
    <property type="entry name" value="ConA-like_dom_sf"/>
</dbReference>
<gene>
    <name evidence="7" type="ORF">M436DRAFT_81549</name>
</gene>
<dbReference type="InterPro" id="IPR013148">
    <property type="entry name" value="Glyco_hydro_32_N"/>
</dbReference>
<evidence type="ECO:0000256" key="1">
    <source>
        <dbReference type="ARBA" id="ARBA00009902"/>
    </source>
</evidence>
<dbReference type="OrthoDB" id="202537at2759"/>
<dbReference type="STRING" id="1043004.A0A074WLZ9"/>
<evidence type="ECO:0000259" key="5">
    <source>
        <dbReference type="Pfam" id="PF00251"/>
    </source>
</evidence>
<dbReference type="SUPFAM" id="SSF75005">
    <property type="entry name" value="Arabinanase/levansucrase/invertase"/>
    <property type="match status" value="1"/>
</dbReference>
<sequence length="572" mass="64226">MATATIISTLHPPDRTSLKPETFVHAHAIEDDYQKWRPRFHVMPIKGWMNDPCAPGYDKQRGLYVLSFQWNPKASVWGNMSWGSATSKDLVTWTISDTPSMIPDAQDPCGVFTGSLIPNSTDVFYTSAHQLPISYHLPYTNGMEKLHHASLSDSGKTWRKNGTVLAGPPEGLDVTGWRDPFVGPWAEMDCARGVQAGSSWYGMLSGGIRHTTPTVFLYSVQPDDPTDWTYLSCLTDVGLHFEPSRWTGDYGVHWEVASVVTLKDQHQTSRDIIILGAQGLVEDDIADEVPLSTNNTSMWMTGKVQPNATMRWQHGGALDHGCCYAANGFHDPVTKQFTLYGWIFEEDLPQTLVDEQEWSGCLSIPRVLSLRSYQNVTALRSKIDDITCFERTPSKDLTGFDVSVLTITPDARLKQLRRGRLPMKFTKPHAQLECRLTFNVNDSAVGFELQHSATEKTTVIFDPRTETMTVDRFMSSYRSGIVKTSKKAPHTLFRYSDGRIEHLEFVVYYDTSVVEIFANDRTVLTTRVYPESGASHNRALIPTVPNSSPVFKHELCDSTPLEKPPVTPIREL</sequence>
<keyword evidence="3 4" id="KW-0326">Glycosidase</keyword>
<name>A0A074WLZ9_9PEZI</name>
<dbReference type="InterPro" id="IPR001362">
    <property type="entry name" value="Glyco_hydro_32"/>
</dbReference>
<dbReference type="AlphaFoldDB" id="A0A074WLZ9"/>
<dbReference type="Gene3D" id="2.115.10.20">
    <property type="entry name" value="Glycosyl hydrolase domain, family 43"/>
    <property type="match status" value="1"/>
</dbReference>
<keyword evidence="8" id="KW-1185">Reference proteome</keyword>
<evidence type="ECO:0000313" key="8">
    <source>
        <dbReference type="Proteomes" id="UP000027730"/>
    </source>
</evidence>
<organism evidence="7 8">
    <name type="scientific">Aureobasidium namibiae CBS 147.97</name>
    <dbReference type="NCBI Taxonomy" id="1043004"/>
    <lineage>
        <taxon>Eukaryota</taxon>
        <taxon>Fungi</taxon>
        <taxon>Dikarya</taxon>
        <taxon>Ascomycota</taxon>
        <taxon>Pezizomycotina</taxon>
        <taxon>Dothideomycetes</taxon>
        <taxon>Dothideomycetidae</taxon>
        <taxon>Dothideales</taxon>
        <taxon>Saccotheciaceae</taxon>
        <taxon>Aureobasidium</taxon>
    </lineage>
</organism>
<evidence type="ECO:0000313" key="7">
    <source>
        <dbReference type="EMBL" id="KEQ74153.1"/>
    </source>
</evidence>
<dbReference type="GO" id="GO:0005737">
    <property type="term" value="C:cytoplasm"/>
    <property type="evidence" value="ECO:0007669"/>
    <property type="project" value="TreeGrafter"/>
</dbReference>
<dbReference type="GO" id="GO:0004575">
    <property type="term" value="F:sucrose alpha-glucosidase activity"/>
    <property type="evidence" value="ECO:0007669"/>
    <property type="project" value="TreeGrafter"/>
</dbReference>
<dbReference type="Pfam" id="PF00251">
    <property type="entry name" value="Glyco_hydro_32N"/>
    <property type="match status" value="1"/>
</dbReference>
<dbReference type="SMART" id="SM00640">
    <property type="entry name" value="Glyco_32"/>
    <property type="match status" value="1"/>
</dbReference>
<protein>
    <submittedName>
        <fullName evidence="7">Arabinanase/levansucrase/invertase</fullName>
    </submittedName>
</protein>
<comment type="similarity">
    <text evidence="1 4">Belongs to the glycosyl hydrolase 32 family.</text>
</comment>
<dbReference type="CDD" id="cd18621">
    <property type="entry name" value="GH32_XdINV-like"/>
    <property type="match status" value="1"/>
</dbReference>
<dbReference type="EMBL" id="KL584708">
    <property type="protein sequence ID" value="KEQ74153.1"/>
    <property type="molecule type" value="Genomic_DNA"/>
</dbReference>
<dbReference type="HOGENOM" id="CLU_013784_3_0_1"/>
<dbReference type="RefSeq" id="XP_013428337.1">
    <property type="nucleotide sequence ID" value="XM_013572883.1"/>
</dbReference>
<feature type="domain" description="Glycosyl hydrolase family 32 N-terminal" evidence="5">
    <location>
        <begin position="41"/>
        <end position="372"/>
    </location>
</feature>
<dbReference type="GeneID" id="25416812"/>
<evidence type="ECO:0000256" key="2">
    <source>
        <dbReference type="ARBA" id="ARBA00022801"/>
    </source>
</evidence>
<evidence type="ECO:0000256" key="3">
    <source>
        <dbReference type="ARBA" id="ARBA00023295"/>
    </source>
</evidence>
<dbReference type="Gene3D" id="2.60.120.560">
    <property type="entry name" value="Exo-inulinase, domain 1"/>
    <property type="match status" value="1"/>
</dbReference>
<keyword evidence="2 4" id="KW-0378">Hydrolase</keyword>
<dbReference type="PANTHER" id="PTHR42800:SF3">
    <property type="entry name" value="GLYCOSYL HYDROLASE FAMILY 32 N-TERMINAL DOMAIN-CONTAINING PROTEIN"/>
    <property type="match status" value="1"/>
</dbReference>
<dbReference type="InterPro" id="IPR013189">
    <property type="entry name" value="Glyco_hydro_32_C"/>
</dbReference>
<dbReference type="SUPFAM" id="SSF49899">
    <property type="entry name" value="Concanavalin A-like lectins/glucanases"/>
    <property type="match status" value="1"/>
</dbReference>
<accession>A0A074WLZ9</accession>
<evidence type="ECO:0000259" key="6">
    <source>
        <dbReference type="Pfam" id="PF08244"/>
    </source>
</evidence>
<evidence type="ECO:0000256" key="4">
    <source>
        <dbReference type="RuleBase" id="RU362110"/>
    </source>
</evidence>
<dbReference type="GO" id="GO:0005987">
    <property type="term" value="P:sucrose catabolic process"/>
    <property type="evidence" value="ECO:0007669"/>
    <property type="project" value="TreeGrafter"/>
</dbReference>
<reference evidence="7 8" key="1">
    <citation type="journal article" date="2014" name="BMC Genomics">
        <title>Genome sequencing of four Aureobasidium pullulans varieties: biotechnological potential, stress tolerance, and description of new species.</title>
        <authorList>
            <person name="Gostin Ar C."/>
            <person name="Ohm R.A."/>
            <person name="Kogej T."/>
            <person name="Sonjak S."/>
            <person name="Turk M."/>
            <person name="Zajc J."/>
            <person name="Zalar P."/>
            <person name="Grube M."/>
            <person name="Sun H."/>
            <person name="Han J."/>
            <person name="Sharma A."/>
            <person name="Chiniquy J."/>
            <person name="Ngan C.Y."/>
            <person name="Lipzen A."/>
            <person name="Barry K."/>
            <person name="Grigoriev I.V."/>
            <person name="Gunde-Cimerman N."/>
        </authorList>
    </citation>
    <scope>NUCLEOTIDE SEQUENCE [LARGE SCALE GENOMIC DNA]</scope>
    <source>
        <strain evidence="7 8">CBS 147.97</strain>
    </source>
</reference>
<proteinExistence type="inferred from homology"/>
<dbReference type="InterPro" id="IPR023296">
    <property type="entry name" value="Glyco_hydro_beta-prop_sf"/>
</dbReference>
<dbReference type="Proteomes" id="UP000027730">
    <property type="component" value="Unassembled WGS sequence"/>
</dbReference>
<dbReference type="PANTHER" id="PTHR42800">
    <property type="entry name" value="EXOINULINASE INUD (AFU_ORTHOLOGUE AFUA_5G00480)"/>
    <property type="match status" value="1"/>
</dbReference>
<feature type="domain" description="Glycosyl hydrolase family 32 C-terminal" evidence="6">
    <location>
        <begin position="425"/>
        <end position="535"/>
    </location>
</feature>